<evidence type="ECO:0000313" key="2">
    <source>
        <dbReference type="Proteomes" id="UP000637704"/>
    </source>
</evidence>
<dbReference type="SMART" id="SM00696">
    <property type="entry name" value="DM9"/>
    <property type="match status" value="1"/>
</dbReference>
<dbReference type="InterPro" id="IPR006616">
    <property type="entry name" value="DM9_repeat"/>
</dbReference>
<feature type="non-terminal residue" evidence="1">
    <location>
        <position position="139"/>
    </location>
</feature>
<keyword evidence="2" id="KW-1185">Reference proteome</keyword>
<accession>A0A851Y854</accession>
<reference evidence="1" key="1">
    <citation type="submission" date="2019-09" db="EMBL/GenBank/DDBJ databases">
        <title>Bird 10,000 Genomes (B10K) Project - Family phase.</title>
        <authorList>
            <person name="Zhang G."/>
        </authorList>
    </citation>
    <scope>NUCLEOTIDE SEQUENCE</scope>
    <source>
        <strain evidence="1">B10K-DU-025-06</strain>
        <tissue evidence="1">Mixed tissue sample</tissue>
    </source>
</reference>
<dbReference type="Proteomes" id="UP000637704">
    <property type="component" value="Unassembled WGS sequence"/>
</dbReference>
<gene>
    <name evidence="1" type="primary">Natt4</name>
    <name evidence="1" type="ORF">EOLROS_R07679</name>
</gene>
<dbReference type="AlphaFoldDB" id="A0A851Y854"/>
<comment type="caution">
    <text evidence="1">The sequence shown here is derived from an EMBL/GenBank/DDBJ whole genome shotgun (WGS) entry which is preliminary data.</text>
</comment>
<proteinExistence type="predicted"/>
<sequence length="139" mass="15171">LEFVCSSPTCDTGAHVPARGPFCFYPFAEREWSTQAFKLLVNAGGLEALQWVDASFGAVPEGAVESCPYDDIFVARTPYGLGKVVKEQRAAFAVLDGEELWFKWYQVLAVKQGPSNVTIARVRYNISGAALSTEDVTLS</sequence>
<dbReference type="PANTHER" id="PTHR31649:SF1">
    <property type="entry name" value="FARNESOIC ACID O-METHYL TRANSFERASE DOMAIN-CONTAINING PROTEIN"/>
    <property type="match status" value="1"/>
</dbReference>
<protein>
    <submittedName>
        <fullName evidence="1">NATT4 protein</fullName>
    </submittedName>
</protein>
<evidence type="ECO:0000313" key="1">
    <source>
        <dbReference type="EMBL" id="NXD74528.1"/>
    </source>
</evidence>
<name>A0A851Y854_EOLRO</name>
<organism evidence="1 2">
    <name type="scientific">Eolophus roseicapilla</name>
    <name type="common">Galah cockatoo</name>
    <name type="synonym">Cacatua roseicapilla</name>
    <dbReference type="NCBI Taxonomy" id="176039"/>
    <lineage>
        <taxon>Eukaryota</taxon>
        <taxon>Metazoa</taxon>
        <taxon>Chordata</taxon>
        <taxon>Craniata</taxon>
        <taxon>Vertebrata</taxon>
        <taxon>Euteleostomi</taxon>
        <taxon>Archelosauria</taxon>
        <taxon>Archosauria</taxon>
        <taxon>Dinosauria</taxon>
        <taxon>Saurischia</taxon>
        <taxon>Theropoda</taxon>
        <taxon>Coelurosauria</taxon>
        <taxon>Aves</taxon>
        <taxon>Neognathae</taxon>
        <taxon>Neoaves</taxon>
        <taxon>Telluraves</taxon>
        <taxon>Australaves</taxon>
        <taxon>Psittaciformes</taxon>
        <taxon>Cacatuidae</taxon>
        <taxon>Eolophus</taxon>
    </lineage>
</organism>
<dbReference type="EMBL" id="WBNI01006692">
    <property type="protein sequence ID" value="NXD74528.1"/>
    <property type="molecule type" value="Genomic_DNA"/>
</dbReference>
<feature type="non-terminal residue" evidence="1">
    <location>
        <position position="1"/>
    </location>
</feature>
<dbReference type="PANTHER" id="PTHR31649">
    <property type="entry name" value="AGAP009604-PA"/>
    <property type="match status" value="1"/>
</dbReference>